<protein>
    <submittedName>
        <fullName evidence="2">NB-ARC-domain-containing protein</fullName>
    </submittedName>
</protein>
<dbReference type="InterPro" id="IPR027417">
    <property type="entry name" value="P-loop_NTPase"/>
</dbReference>
<evidence type="ECO:0000313" key="3">
    <source>
        <dbReference type="Proteomes" id="UP000613580"/>
    </source>
</evidence>
<name>A0A8H6TLJ1_MYCCL</name>
<sequence length="145" mass="15060">MQHDPASLPPPVPPSLQTIHLRLGGGTGGAGGAAGQEGGTGGVGQGAQLTVHTQSATFNGQPLGYRPDDKVEVTTVDVHCPPPSQYFEGREDILEQLKHFFGNNSNKGQIVVLLHGLGGIGKTQTALKFIQSSLATKRSGFHLTA</sequence>
<dbReference type="Gene3D" id="3.40.50.300">
    <property type="entry name" value="P-loop containing nucleotide triphosphate hydrolases"/>
    <property type="match status" value="1"/>
</dbReference>
<feature type="region of interest" description="Disordered" evidence="1">
    <location>
        <begin position="20"/>
        <end position="46"/>
    </location>
</feature>
<evidence type="ECO:0000256" key="1">
    <source>
        <dbReference type="SAM" id="MobiDB-lite"/>
    </source>
</evidence>
<keyword evidence="3" id="KW-1185">Reference proteome</keyword>
<accession>A0A8H6TLJ1</accession>
<reference evidence="2" key="1">
    <citation type="submission" date="2020-05" db="EMBL/GenBank/DDBJ databases">
        <title>Mycena genomes resolve the evolution of fungal bioluminescence.</title>
        <authorList>
            <person name="Tsai I.J."/>
        </authorList>
    </citation>
    <scope>NUCLEOTIDE SEQUENCE</scope>
    <source>
        <strain evidence="2">110903Hualien_Pintung</strain>
    </source>
</reference>
<dbReference type="AlphaFoldDB" id="A0A8H6TLJ1"/>
<dbReference type="OrthoDB" id="3258722at2759"/>
<gene>
    <name evidence="2" type="ORF">HMN09_00212000</name>
</gene>
<dbReference type="Proteomes" id="UP000613580">
    <property type="component" value="Unassembled WGS sequence"/>
</dbReference>
<dbReference type="EMBL" id="JACAZE010000002">
    <property type="protein sequence ID" value="KAF7321230.1"/>
    <property type="molecule type" value="Genomic_DNA"/>
</dbReference>
<comment type="caution">
    <text evidence="2">The sequence shown here is derived from an EMBL/GenBank/DDBJ whole genome shotgun (WGS) entry which is preliminary data.</text>
</comment>
<organism evidence="2 3">
    <name type="scientific">Mycena chlorophos</name>
    <name type="common">Agaric fungus</name>
    <name type="synonym">Agaricus chlorophos</name>
    <dbReference type="NCBI Taxonomy" id="658473"/>
    <lineage>
        <taxon>Eukaryota</taxon>
        <taxon>Fungi</taxon>
        <taxon>Dikarya</taxon>
        <taxon>Basidiomycota</taxon>
        <taxon>Agaricomycotina</taxon>
        <taxon>Agaricomycetes</taxon>
        <taxon>Agaricomycetidae</taxon>
        <taxon>Agaricales</taxon>
        <taxon>Marasmiineae</taxon>
        <taxon>Mycenaceae</taxon>
        <taxon>Mycena</taxon>
    </lineage>
</organism>
<proteinExistence type="predicted"/>
<dbReference type="SUPFAM" id="SSF52540">
    <property type="entry name" value="P-loop containing nucleoside triphosphate hydrolases"/>
    <property type="match status" value="1"/>
</dbReference>
<feature type="compositionally biased region" description="Gly residues" evidence="1">
    <location>
        <begin position="23"/>
        <end position="45"/>
    </location>
</feature>
<evidence type="ECO:0000313" key="2">
    <source>
        <dbReference type="EMBL" id="KAF7321230.1"/>
    </source>
</evidence>